<keyword evidence="3" id="KW-0288">FMN</keyword>
<dbReference type="PANTHER" id="PTHR30546">
    <property type="entry name" value="FLAVODOXIN-RELATED PROTEIN WRBA-RELATED"/>
    <property type="match status" value="1"/>
</dbReference>
<dbReference type="PANTHER" id="PTHR30546:SF23">
    <property type="entry name" value="FLAVOPROTEIN-LIKE PROTEIN YCP4-RELATED"/>
    <property type="match status" value="1"/>
</dbReference>
<comment type="cofactor">
    <cofactor evidence="1">
        <name>FMN</name>
        <dbReference type="ChEBI" id="CHEBI:58210"/>
    </cofactor>
</comment>
<dbReference type="InterPro" id="IPR029039">
    <property type="entry name" value="Flavoprotein-like_sf"/>
</dbReference>
<dbReference type="KEGG" id="spzr:G5C33_07750"/>
<gene>
    <name evidence="6" type="ORF">G5C33_07750</name>
</gene>
<evidence type="ECO:0000259" key="5">
    <source>
        <dbReference type="PROSITE" id="PS50902"/>
    </source>
</evidence>
<keyword evidence="7" id="KW-1185">Reference proteome</keyword>
<accession>A0A6G6Y4G3</accession>
<evidence type="ECO:0000256" key="1">
    <source>
        <dbReference type="ARBA" id="ARBA00001917"/>
    </source>
</evidence>
<reference evidence="6 7" key="1">
    <citation type="submission" date="2020-02" db="EMBL/GenBank/DDBJ databases">
        <authorList>
            <person name="Zheng R.K."/>
            <person name="Sun C.M."/>
        </authorList>
    </citation>
    <scope>NUCLEOTIDE SEQUENCE [LARGE SCALE GENOMIC DNA]</scope>
    <source>
        <strain evidence="7">zrk23</strain>
    </source>
</reference>
<dbReference type="GO" id="GO:0009055">
    <property type="term" value="F:electron transfer activity"/>
    <property type="evidence" value="ECO:0007669"/>
    <property type="project" value="InterPro"/>
</dbReference>
<dbReference type="InterPro" id="IPR001226">
    <property type="entry name" value="Flavodoxin_CS"/>
</dbReference>
<keyword evidence="2" id="KW-0285">Flavoprotein</keyword>
<dbReference type="AlphaFoldDB" id="A0A6G6Y4G3"/>
<dbReference type="Gene3D" id="3.40.50.360">
    <property type="match status" value="1"/>
</dbReference>
<dbReference type="Pfam" id="PF00258">
    <property type="entry name" value="Flavodoxin_1"/>
    <property type="match status" value="1"/>
</dbReference>
<sequence length="210" mass="22731">MRPPDHGRPRRDRPATRLDGERNLVPTKISIVFESAYGHTERVARHVAKGAREITGTDVELIEVDGESDVDLDALTASDAIIFGSPTYNGALGWKMKRFFESTTKPIWSELKWAGKVAAGFTNSGTASGDKLGTLITQALFAAQHGMVWVNLDLLPGSGEDADLNRLGGWLGVMAQSDDAPPEETPPEGDLKTARHLGRRVAETTAKLRA</sequence>
<proteinExistence type="predicted"/>
<dbReference type="GO" id="GO:0003955">
    <property type="term" value="F:NAD(P)H dehydrogenase (quinone) activity"/>
    <property type="evidence" value="ECO:0007669"/>
    <property type="project" value="TreeGrafter"/>
</dbReference>
<dbReference type="InterPro" id="IPR008254">
    <property type="entry name" value="Flavodoxin/NO_synth"/>
</dbReference>
<dbReference type="GO" id="GO:0010181">
    <property type="term" value="F:FMN binding"/>
    <property type="evidence" value="ECO:0007669"/>
    <property type="project" value="InterPro"/>
</dbReference>
<dbReference type="EMBL" id="CP049109">
    <property type="protein sequence ID" value="QIG79697.1"/>
    <property type="molecule type" value="Genomic_DNA"/>
</dbReference>
<evidence type="ECO:0000313" key="6">
    <source>
        <dbReference type="EMBL" id="QIG79697.1"/>
    </source>
</evidence>
<feature type="region of interest" description="Disordered" evidence="4">
    <location>
        <begin position="176"/>
        <end position="210"/>
    </location>
</feature>
<evidence type="ECO:0000256" key="4">
    <source>
        <dbReference type="SAM" id="MobiDB-lite"/>
    </source>
</evidence>
<dbReference type="PROSITE" id="PS00201">
    <property type="entry name" value="FLAVODOXIN"/>
    <property type="match status" value="1"/>
</dbReference>
<dbReference type="Proteomes" id="UP000501568">
    <property type="component" value="Chromosome"/>
</dbReference>
<name>A0A6G6Y4G3_9SPHN</name>
<protein>
    <submittedName>
        <fullName evidence="6">Flavodoxin family protein</fullName>
    </submittedName>
</protein>
<dbReference type="GO" id="GO:0016020">
    <property type="term" value="C:membrane"/>
    <property type="evidence" value="ECO:0007669"/>
    <property type="project" value="TreeGrafter"/>
</dbReference>
<dbReference type="PROSITE" id="PS50902">
    <property type="entry name" value="FLAVODOXIN_LIKE"/>
    <property type="match status" value="1"/>
</dbReference>
<dbReference type="SUPFAM" id="SSF52218">
    <property type="entry name" value="Flavoproteins"/>
    <property type="match status" value="1"/>
</dbReference>
<organism evidence="6 7">
    <name type="scientific">Stakelama tenebrarum</name>
    <dbReference type="NCBI Taxonomy" id="2711215"/>
    <lineage>
        <taxon>Bacteria</taxon>
        <taxon>Pseudomonadati</taxon>
        <taxon>Pseudomonadota</taxon>
        <taxon>Alphaproteobacteria</taxon>
        <taxon>Sphingomonadales</taxon>
        <taxon>Sphingomonadaceae</taxon>
        <taxon>Stakelama</taxon>
    </lineage>
</organism>
<feature type="domain" description="Flavodoxin-like" evidence="5">
    <location>
        <begin position="29"/>
        <end position="175"/>
    </location>
</feature>
<evidence type="ECO:0000256" key="3">
    <source>
        <dbReference type="ARBA" id="ARBA00022643"/>
    </source>
</evidence>
<evidence type="ECO:0000313" key="7">
    <source>
        <dbReference type="Proteomes" id="UP000501568"/>
    </source>
</evidence>
<evidence type="ECO:0000256" key="2">
    <source>
        <dbReference type="ARBA" id="ARBA00022630"/>
    </source>
</evidence>